<protein>
    <submittedName>
        <fullName evidence="2">Uncharacterized protein</fullName>
    </submittedName>
</protein>
<feature type="transmembrane region" description="Helical" evidence="1">
    <location>
        <begin position="80"/>
        <end position="100"/>
    </location>
</feature>
<feature type="transmembrane region" description="Helical" evidence="1">
    <location>
        <begin position="40"/>
        <end position="60"/>
    </location>
</feature>
<feature type="transmembrane region" description="Helical" evidence="1">
    <location>
        <begin position="142"/>
        <end position="163"/>
    </location>
</feature>
<dbReference type="AlphaFoldDB" id="A0A8J2TP45"/>
<evidence type="ECO:0000256" key="1">
    <source>
        <dbReference type="SAM" id="Phobius"/>
    </source>
</evidence>
<feature type="transmembrane region" description="Helical" evidence="1">
    <location>
        <begin position="12"/>
        <end position="28"/>
    </location>
</feature>
<evidence type="ECO:0000313" key="2">
    <source>
        <dbReference type="EMBL" id="GFZ85939.1"/>
    </source>
</evidence>
<feature type="transmembrane region" description="Helical" evidence="1">
    <location>
        <begin position="175"/>
        <end position="195"/>
    </location>
</feature>
<dbReference type="Proteomes" id="UP000598120">
    <property type="component" value="Unassembled WGS sequence"/>
</dbReference>
<organism evidence="2 3">
    <name type="scientific">Aquaticitalea lipolytica</name>
    <dbReference type="NCBI Taxonomy" id="1247562"/>
    <lineage>
        <taxon>Bacteria</taxon>
        <taxon>Pseudomonadati</taxon>
        <taxon>Bacteroidota</taxon>
        <taxon>Flavobacteriia</taxon>
        <taxon>Flavobacteriales</taxon>
        <taxon>Flavobacteriaceae</taxon>
        <taxon>Aquaticitalea</taxon>
    </lineage>
</organism>
<dbReference type="RefSeq" id="WP_188605885.1">
    <property type="nucleotide sequence ID" value="NZ_BMIC01000002.1"/>
</dbReference>
<gene>
    <name evidence="2" type="ORF">GCM10011531_16530</name>
</gene>
<feature type="transmembrane region" description="Helical" evidence="1">
    <location>
        <begin position="112"/>
        <end position="130"/>
    </location>
</feature>
<keyword evidence="1" id="KW-0472">Membrane</keyword>
<sequence length="238" mass="28335">MKDLIIDYSTQLNDIVIILAAAIGVFYFKKFKNNDSRIFIYYLVYVAFVDFIGSYPTYFVEYDIFNVLKEKLSTTPFKRNYWWFTTFWNVGSALFMSYYYQKIIKSKISIKIIRYLGLVFFISSCIYILYDLDAFFNSQLKFINIFGAIVILNCIALYFVEVLNSDKILVFYKSLNSIISAVLLIWWLIITPLLFYEVYFSTADSGYLLLRKYVYLFSNIFMYLIFAFALIYCKPEHK</sequence>
<keyword evidence="1" id="KW-1133">Transmembrane helix</keyword>
<feature type="transmembrane region" description="Helical" evidence="1">
    <location>
        <begin position="215"/>
        <end position="233"/>
    </location>
</feature>
<reference evidence="2 3" key="1">
    <citation type="journal article" date="2014" name="Int. J. Syst. Evol. Microbiol.">
        <title>Complete genome sequence of Corynebacterium casei LMG S-19264T (=DSM 44701T), isolated from a smear-ripened cheese.</title>
        <authorList>
            <consortium name="US DOE Joint Genome Institute (JGI-PGF)"/>
            <person name="Walter F."/>
            <person name="Albersmeier A."/>
            <person name="Kalinowski J."/>
            <person name="Ruckert C."/>
        </authorList>
    </citation>
    <scope>NUCLEOTIDE SEQUENCE [LARGE SCALE GENOMIC DNA]</scope>
    <source>
        <strain evidence="2 3">CGMCC 1.15295</strain>
    </source>
</reference>
<evidence type="ECO:0000313" key="3">
    <source>
        <dbReference type="Proteomes" id="UP000598120"/>
    </source>
</evidence>
<name>A0A8J2TP45_9FLAO</name>
<proteinExistence type="predicted"/>
<keyword evidence="1" id="KW-0812">Transmembrane</keyword>
<dbReference type="EMBL" id="BMIC01000002">
    <property type="protein sequence ID" value="GFZ85939.1"/>
    <property type="molecule type" value="Genomic_DNA"/>
</dbReference>
<comment type="caution">
    <text evidence="2">The sequence shown here is derived from an EMBL/GenBank/DDBJ whole genome shotgun (WGS) entry which is preliminary data.</text>
</comment>
<accession>A0A8J2TP45</accession>
<keyword evidence="3" id="KW-1185">Reference proteome</keyword>